<evidence type="ECO:0000256" key="11">
    <source>
        <dbReference type="ARBA" id="ARBA00023136"/>
    </source>
</evidence>
<keyword evidence="9" id="KW-1278">Translocase</keyword>
<dbReference type="Pfam" id="PF00122">
    <property type="entry name" value="E1-E2_ATPase"/>
    <property type="match status" value="1"/>
</dbReference>
<dbReference type="Gene3D" id="1.20.1110.10">
    <property type="entry name" value="Calcium-transporting ATPase, transmembrane domain"/>
    <property type="match status" value="1"/>
</dbReference>
<keyword evidence="6" id="KW-0547">Nucleotide-binding</keyword>
<dbReference type="PROSITE" id="PS00154">
    <property type="entry name" value="ATPASE_E1_E2"/>
    <property type="match status" value="1"/>
</dbReference>
<accession>T0ZBN0</accession>
<evidence type="ECO:0000256" key="2">
    <source>
        <dbReference type="ARBA" id="ARBA00008804"/>
    </source>
</evidence>
<evidence type="ECO:0000256" key="9">
    <source>
        <dbReference type="ARBA" id="ARBA00022967"/>
    </source>
</evidence>
<dbReference type="GO" id="GO:0008553">
    <property type="term" value="F:P-type proton-exporting transporter activity"/>
    <property type="evidence" value="ECO:0007669"/>
    <property type="project" value="InterPro"/>
</dbReference>
<protein>
    <submittedName>
        <fullName evidence="14">Plasma-membrane proton-efflux P-type ATPase</fullName>
    </submittedName>
</protein>
<gene>
    <name evidence="14" type="ORF">B2A_10643</name>
</gene>
<evidence type="ECO:0000256" key="1">
    <source>
        <dbReference type="ARBA" id="ARBA00004141"/>
    </source>
</evidence>
<sequence>MKTTVWVLEKNEGKASDAKKAMKELGTTLEKGLSDAEAARRHEKYGENEITEKRQNTAVTFAKKFYGPIPFMLEIIVILTYFLREFKDFYIILALLVFNGIISFFEERRADNSIELLKNRLNVSARVLRSGAWSIKPAKDLVPGDIIRLRMGDVVPADCIAVTSDDLRADQSILTGETTPSKKSAGNKVYSGSVITGGEGLCVVTSTGYNTYYGKTTQLVQEARPKLHLQALIMDVVRYLIIMDLVLVSLLFVIATYIFGYSPLELLPFIMVVIIASVPVALPAAFTVTMATGTEKLAAKSVLVTKLEAIEEASTVNVICFDKTGTITENLLDVKEVFTVNGADEKDVLLAASLCSRGADNDPIDNAVLNHAAKLGVDTKRFEIKKFIPFQPKAKEASAEVQQGKKRFTVSKGAVPVLLAKAGMDKGTKALINRKTEEFSKSKFRTIAVSTSISGKPKIIGIIALYDKPRKGSKELIAELKSLGIKVKMLTGDDVNIAREIALEVGIDGKVMSVNALKGKSEAQIKKIIDETEVFAEIYPSDKFTIVKALQDQGYRVSMTGDGVNDAPALKQAEVGIAVENATDVAKSVAAMVLEKNGIDVIVDMIKESRMIFERMMTYTITKITRVIQILFFIFISFMLLGAIPILPFELILLIFTNDIVNISVATDHTKYSLKPDVWQVSSLINISMLLGVSMLAVSLAFIPLAGYLALGLAAFQTFAFLLINVTDNILFYGVRARSRVFGIRPSSKLVLASIGGVAFGVIISYYGIIVHPISAFTIFIPLIAATLLMAAFNVARVYIFKAHSI</sequence>
<feature type="transmembrane region" description="Helical" evidence="12">
    <location>
        <begin position="709"/>
        <end position="730"/>
    </location>
</feature>
<dbReference type="Gene3D" id="3.40.50.1000">
    <property type="entry name" value="HAD superfamily/HAD-like"/>
    <property type="match status" value="1"/>
</dbReference>
<dbReference type="InterPro" id="IPR059000">
    <property type="entry name" value="ATPase_P-type_domA"/>
</dbReference>
<dbReference type="SFLD" id="SFLDG00002">
    <property type="entry name" value="C1.7:_P-type_atpase_like"/>
    <property type="match status" value="1"/>
</dbReference>
<proteinExistence type="inferred from homology"/>
<keyword evidence="11 12" id="KW-0472">Membrane</keyword>
<dbReference type="InterPro" id="IPR004014">
    <property type="entry name" value="ATPase_P-typ_cation-transptr_N"/>
</dbReference>
<feature type="transmembrane region" description="Helical" evidence="12">
    <location>
        <begin position="89"/>
        <end position="105"/>
    </location>
</feature>
<dbReference type="NCBIfam" id="TIGR01494">
    <property type="entry name" value="ATPase_P-type"/>
    <property type="match status" value="2"/>
</dbReference>
<evidence type="ECO:0000256" key="6">
    <source>
        <dbReference type="ARBA" id="ARBA00022741"/>
    </source>
</evidence>
<dbReference type="GO" id="GO:0120029">
    <property type="term" value="P:proton export across plasma membrane"/>
    <property type="evidence" value="ECO:0007669"/>
    <property type="project" value="InterPro"/>
</dbReference>
<dbReference type="Pfam" id="PF00690">
    <property type="entry name" value="Cation_ATPase_N"/>
    <property type="match status" value="1"/>
</dbReference>
<feature type="transmembrane region" description="Helical" evidence="12">
    <location>
        <begin position="750"/>
        <end position="770"/>
    </location>
</feature>
<dbReference type="GO" id="GO:0016020">
    <property type="term" value="C:membrane"/>
    <property type="evidence" value="ECO:0007669"/>
    <property type="project" value="UniProtKB-SubCell"/>
</dbReference>
<dbReference type="FunFam" id="2.70.150.10:FF:000042">
    <property type="entry name" value="Plasma membrane ATPase"/>
    <property type="match status" value="1"/>
</dbReference>
<dbReference type="PRINTS" id="PR00120">
    <property type="entry name" value="HATPASE"/>
</dbReference>
<dbReference type="GO" id="GO:0046872">
    <property type="term" value="F:metal ion binding"/>
    <property type="evidence" value="ECO:0007669"/>
    <property type="project" value="UniProtKB-KW"/>
</dbReference>
<keyword evidence="4 12" id="KW-0812">Transmembrane</keyword>
<keyword evidence="10 12" id="KW-1133">Transmembrane helix</keyword>
<dbReference type="SUPFAM" id="SSF81665">
    <property type="entry name" value="Calcium ATPase, transmembrane domain M"/>
    <property type="match status" value="1"/>
</dbReference>
<dbReference type="Gene3D" id="3.40.1110.10">
    <property type="entry name" value="Calcium-transporting ATPase, cytoplasmic domain N"/>
    <property type="match status" value="1"/>
</dbReference>
<dbReference type="Pfam" id="PF00702">
    <property type="entry name" value="Hydrolase"/>
    <property type="match status" value="1"/>
</dbReference>
<keyword evidence="7" id="KW-0067">ATP-binding</keyword>
<dbReference type="SUPFAM" id="SSF81653">
    <property type="entry name" value="Calcium ATPase, transduction domain A"/>
    <property type="match status" value="1"/>
</dbReference>
<feature type="domain" description="Cation-transporting P-type ATPase N-terminal" evidence="13">
    <location>
        <begin position="12"/>
        <end position="85"/>
    </location>
</feature>
<dbReference type="GO" id="GO:0016887">
    <property type="term" value="F:ATP hydrolysis activity"/>
    <property type="evidence" value="ECO:0007669"/>
    <property type="project" value="InterPro"/>
</dbReference>
<dbReference type="InterPro" id="IPR008250">
    <property type="entry name" value="ATPase_P-typ_transduc_dom_A_sf"/>
</dbReference>
<name>T0ZBN0_9ZZZZ</name>
<reference evidence="14" key="1">
    <citation type="submission" date="2013-08" db="EMBL/GenBank/DDBJ databases">
        <authorList>
            <person name="Mendez C."/>
            <person name="Richter M."/>
            <person name="Ferrer M."/>
            <person name="Sanchez J."/>
        </authorList>
    </citation>
    <scope>NUCLEOTIDE SEQUENCE</scope>
</reference>
<evidence type="ECO:0000256" key="12">
    <source>
        <dbReference type="SAM" id="Phobius"/>
    </source>
</evidence>
<feature type="transmembrane region" description="Helical" evidence="12">
    <location>
        <begin position="236"/>
        <end position="260"/>
    </location>
</feature>
<feature type="transmembrane region" description="Helical" evidence="12">
    <location>
        <begin position="776"/>
        <end position="800"/>
    </location>
</feature>
<dbReference type="FunFam" id="3.40.50.1000:FF:000211">
    <property type="entry name" value="Plasma membrane ATPase"/>
    <property type="match status" value="1"/>
</dbReference>
<dbReference type="InterPro" id="IPR023299">
    <property type="entry name" value="ATPase_P-typ_cyto_dom_N"/>
</dbReference>
<evidence type="ECO:0000256" key="5">
    <source>
        <dbReference type="ARBA" id="ARBA00022723"/>
    </source>
</evidence>
<dbReference type="InterPro" id="IPR001757">
    <property type="entry name" value="P_typ_ATPase"/>
</dbReference>
<reference evidence="14" key="2">
    <citation type="journal article" date="2014" name="ISME J.">
        <title>Microbial stratification in low pH oxic and suboxic macroscopic growths along an acid mine drainage.</title>
        <authorList>
            <person name="Mendez-Garcia C."/>
            <person name="Mesa V."/>
            <person name="Sprenger R.R."/>
            <person name="Richter M."/>
            <person name="Diez M.S."/>
            <person name="Solano J."/>
            <person name="Bargiela R."/>
            <person name="Golyshina O.V."/>
            <person name="Manteca A."/>
            <person name="Ramos J.L."/>
            <person name="Gallego J.R."/>
            <person name="Llorente I."/>
            <person name="Martins Dos Santos V.A."/>
            <person name="Jensen O.N."/>
            <person name="Pelaez A.I."/>
            <person name="Sanchez J."/>
            <person name="Ferrer M."/>
        </authorList>
    </citation>
    <scope>NUCLEOTIDE SEQUENCE</scope>
</reference>
<feature type="transmembrane region" description="Helical" evidence="12">
    <location>
        <begin position="65"/>
        <end position="83"/>
    </location>
</feature>
<dbReference type="AlphaFoldDB" id="T0ZBN0"/>
<evidence type="ECO:0000256" key="4">
    <source>
        <dbReference type="ARBA" id="ARBA00022692"/>
    </source>
</evidence>
<evidence type="ECO:0000256" key="3">
    <source>
        <dbReference type="ARBA" id="ARBA00022553"/>
    </source>
</evidence>
<feature type="transmembrane region" description="Helical" evidence="12">
    <location>
        <begin position="624"/>
        <end position="645"/>
    </location>
</feature>
<dbReference type="PRINTS" id="PR00119">
    <property type="entry name" value="CATATPASE"/>
</dbReference>
<keyword evidence="3" id="KW-0597">Phosphoprotein</keyword>
<dbReference type="SUPFAM" id="SSF56784">
    <property type="entry name" value="HAD-like"/>
    <property type="match status" value="1"/>
</dbReference>
<dbReference type="InterPro" id="IPR023298">
    <property type="entry name" value="ATPase_P-typ_TM_dom_sf"/>
</dbReference>
<evidence type="ECO:0000256" key="10">
    <source>
        <dbReference type="ARBA" id="ARBA00022989"/>
    </source>
</evidence>
<evidence type="ECO:0000259" key="13">
    <source>
        <dbReference type="SMART" id="SM00831"/>
    </source>
</evidence>
<dbReference type="NCBIfam" id="TIGR01647">
    <property type="entry name" value="ATPase-IIIA_H"/>
    <property type="match status" value="1"/>
</dbReference>
<dbReference type="SFLD" id="SFLDF00027">
    <property type="entry name" value="p-type_atpase"/>
    <property type="match status" value="1"/>
</dbReference>
<keyword evidence="5" id="KW-0479">Metal-binding</keyword>
<dbReference type="SFLD" id="SFLDS00003">
    <property type="entry name" value="Haloacid_Dehalogenase"/>
    <property type="match status" value="1"/>
</dbReference>
<feature type="transmembrane region" description="Helical" evidence="12">
    <location>
        <begin position="266"/>
        <end position="291"/>
    </location>
</feature>
<organism evidence="14">
    <name type="scientific">mine drainage metagenome</name>
    <dbReference type="NCBI Taxonomy" id="410659"/>
    <lineage>
        <taxon>unclassified sequences</taxon>
        <taxon>metagenomes</taxon>
        <taxon>ecological metagenomes</taxon>
    </lineage>
</organism>
<comment type="caution">
    <text evidence="14">The sequence shown here is derived from an EMBL/GenBank/DDBJ whole genome shotgun (WGS) entry which is preliminary data.</text>
</comment>
<dbReference type="Gene3D" id="2.70.150.10">
    <property type="entry name" value="Calcium-transporting ATPase, cytoplasmic transduction domain A"/>
    <property type="match status" value="1"/>
</dbReference>
<dbReference type="InterPro" id="IPR018303">
    <property type="entry name" value="ATPase_P-typ_P_site"/>
</dbReference>
<comment type="subcellular location">
    <subcellularLocation>
        <location evidence="1">Membrane</location>
        <topology evidence="1">Multi-pass membrane protein</topology>
    </subcellularLocation>
</comment>
<dbReference type="InterPro" id="IPR044492">
    <property type="entry name" value="P_typ_ATPase_HD_dom"/>
</dbReference>
<comment type="similarity">
    <text evidence="2">Belongs to the cation transport ATPase (P-type) (TC 3.A.3) family. Type IIIA subfamily.</text>
</comment>
<dbReference type="InterPro" id="IPR006534">
    <property type="entry name" value="P-type_ATPase_IIIA"/>
</dbReference>
<dbReference type="SMART" id="SM00831">
    <property type="entry name" value="Cation_ATPase_N"/>
    <property type="match status" value="1"/>
</dbReference>
<evidence type="ECO:0000256" key="7">
    <source>
        <dbReference type="ARBA" id="ARBA00022840"/>
    </source>
</evidence>
<keyword evidence="8" id="KW-0460">Magnesium</keyword>
<evidence type="ECO:0000256" key="8">
    <source>
        <dbReference type="ARBA" id="ARBA00022842"/>
    </source>
</evidence>
<dbReference type="InterPro" id="IPR036412">
    <property type="entry name" value="HAD-like_sf"/>
</dbReference>
<dbReference type="PANTHER" id="PTHR42861">
    <property type="entry name" value="CALCIUM-TRANSPORTING ATPASE"/>
    <property type="match status" value="1"/>
</dbReference>
<dbReference type="GO" id="GO:0005524">
    <property type="term" value="F:ATP binding"/>
    <property type="evidence" value="ECO:0007669"/>
    <property type="project" value="UniProtKB-KW"/>
</dbReference>
<dbReference type="InterPro" id="IPR023214">
    <property type="entry name" value="HAD_sf"/>
</dbReference>
<dbReference type="EMBL" id="AUZZ01007664">
    <property type="protein sequence ID" value="EQD41492.1"/>
    <property type="molecule type" value="Genomic_DNA"/>
</dbReference>
<evidence type="ECO:0000313" key="14">
    <source>
        <dbReference type="EMBL" id="EQD41492.1"/>
    </source>
</evidence>